<evidence type="ECO:0000256" key="1">
    <source>
        <dbReference type="ARBA" id="ARBA00011047"/>
    </source>
</evidence>
<dbReference type="Pfam" id="PF07065">
    <property type="entry name" value="D123"/>
    <property type="match status" value="1"/>
</dbReference>
<evidence type="ECO:0000313" key="3">
    <source>
        <dbReference type="Proteomes" id="UP001627154"/>
    </source>
</evidence>
<gene>
    <name evidence="2" type="ORF">TKK_018323</name>
</gene>
<comment type="similarity">
    <text evidence="1">Belongs to the CDC123 family.</text>
</comment>
<comment type="caution">
    <text evidence="2">The sequence shown here is derived from an EMBL/GenBank/DDBJ whole genome shotgun (WGS) entry which is preliminary data.</text>
</comment>
<protein>
    <recommendedName>
        <fullName evidence="4">Cell division cycle protein 123 homolog</fullName>
    </recommendedName>
</protein>
<sequence>MQEVDQVAFHTSYCQWYPKFHKDSLTSEIINLSEEFCAYLESDGCFIPKEALKDEDDFQFEWSDGTVGQAQSEDEDEEQPSFPELSEQIQGVLDDYKSIVIKLNWNTPSDAIWVSYNKTLKCSNLEDVYLLLKNSNNILKNLDMIKNKNNKYSSLKPCLIIKKWKDIDPATEFRCYVVNKKLVGICQRDTSQYHEYIEKEKYDITQDIKSLFEEKIMDKFELNTYSFDVIRYKKDRVRIMDFGPLNESYTKNMLFTEEELRSLNENLPEFRFIAEHMGIQPKNSNHYCIPKDIDDFFSKNKNVTVMEAIVEEVTKMRMEPETSDLDE</sequence>
<organism evidence="2 3">
    <name type="scientific">Trichogramma kaykai</name>
    <dbReference type="NCBI Taxonomy" id="54128"/>
    <lineage>
        <taxon>Eukaryota</taxon>
        <taxon>Metazoa</taxon>
        <taxon>Ecdysozoa</taxon>
        <taxon>Arthropoda</taxon>
        <taxon>Hexapoda</taxon>
        <taxon>Insecta</taxon>
        <taxon>Pterygota</taxon>
        <taxon>Neoptera</taxon>
        <taxon>Endopterygota</taxon>
        <taxon>Hymenoptera</taxon>
        <taxon>Apocrita</taxon>
        <taxon>Proctotrupomorpha</taxon>
        <taxon>Chalcidoidea</taxon>
        <taxon>Trichogrammatidae</taxon>
        <taxon>Trichogramma</taxon>
    </lineage>
</organism>
<evidence type="ECO:0000313" key="2">
    <source>
        <dbReference type="EMBL" id="KAL3386109.1"/>
    </source>
</evidence>
<accession>A0ABD2VZS8</accession>
<evidence type="ECO:0008006" key="4">
    <source>
        <dbReference type="Google" id="ProtNLM"/>
    </source>
</evidence>
<name>A0ABD2VZS8_9HYME</name>
<dbReference type="Proteomes" id="UP001627154">
    <property type="component" value="Unassembled WGS sequence"/>
</dbReference>
<dbReference type="PANTHER" id="PTHR15323">
    <property type="entry name" value="D123 PROTEIN"/>
    <property type="match status" value="1"/>
</dbReference>
<dbReference type="EMBL" id="JBJJXI010000148">
    <property type="protein sequence ID" value="KAL3386109.1"/>
    <property type="molecule type" value="Genomic_DNA"/>
</dbReference>
<reference evidence="2 3" key="1">
    <citation type="journal article" date="2024" name="bioRxiv">
        <title>A reference genome for Trichogramma kaykai: A tiny desert-dwelling parasitoid wasp with competing sex-ratio distorters.</title>
        <authorList>
            <person name="Culotta J."/>
            <person name="Lindsey A.R."/>
        </authorList>
    </citation>
    <scope>NUCLEOTIDE SEQUENCE [LARGE SCALE GENOMIC DNA]</scope>
    <source>
        <strain evidence="2 3">KSX58</strain>
    </source>
</reference>
<keyword evidence="3" id="KW-1185">Reference proteome</keyword>
<dbReference type="PANTHER" id="PTHR15323:SF6">
    <property type="entry name" value="CELL DIVISION CYCLE PROTEIN 123 HOMOLOG"/>
    <property type="match status" value="1"/>
</dbReference>
<dbReference type="AlphaFoldDB" id="A0ABD2VZS8"/>
<proteinExistence type="inferred from homology"/>
<dbReference type="InterPro" id="IPR009772">
    <property type="entry name" value="CDC123"/>
</dbReference>